<proteinExistence type="predicted"/>
<gene>
    <name evidence="1" type="ORF">scyTo_0012543</name>
</gene>
<reference evidence="1 2" key="1">
    <citation type="journal article" date="2018" name="Nat. Ecol. Evol.">
        <title>Shark genomes provide insights into elasmobranch evolution and the origin of vertebrates.</title>
        <authorList>
            <person name="Hara Y"/>
            <person name="Yamaguchi K"/>
            <person name="Onimaru K"/>
            <person name="Kadota M"/>
            <person name="Koyanagi M"/>
            <person name="Keeley SD"/>
            <person name="Tatsumi K"/>
            <person name="Tanaka K"/>
            <person name="Motone F"/>
            <person name="Kageyama Y"/>
            <person name="Nozu R"/>
            <person name="Adachi N"/>
            <person name="Nishimura O"/>
            <person name="Nakagawa R"/>
            <person name="Tanegashima C"/>
            <person name="Kiyatake I"/>
            <person name="Matsumoto R"/>
            <person name="Murakumo K"/>
            <person name="Nishida K"/>
            <person name="Terakita A"/>
            <person name="Kuratani S"/>
            <person name="Sato K"/>
            <person name="Hyodo S Kuraku.S."/>
        </authorList>
    </citation>
    <scope>NUCLEOTIDE SEQUENCE [LARGE SCALE GENOMIC DNA]</scope>
</reference>
<organism evidence="1 2">
    <name type="scientific">Scyliorhinus torazame</name>
    <name type="common">Cloudy catshark</name>
    <name type="synonym">Catulus torazame</name>
    <dbReference type="NCBI Taxonomy" id="75743"/>
    <lineage>
        <taxon>Eukaryota</taxon>
        <taxon>Metazoa</taxon>
        <taxon>Chordata</taxon>
        <taxon>Craniata</taxon>
        <taxon>Vertebrata</taxon>
        <taxon>Chondrichthyes</taxon>
        <taxon>Elasmobranchii</taxon>
        <taxon>Galeomorphii</taxon>
        <taxon>Galeoidea</taxon>
        <taxon>Carcharhiniformes</taxon>
        <taxon>Scyliorhinidae</taxon>
        <taxon>Scyliorhinus</taxon>
    </lineage>
</organism>
<feature type="non-terminal residue" evidence="1">
    <location>
        <position position="1"/>
    </location>
</feature>
<protein>
    <recommendedName>
        <fullName evidence="3">IQ domain-containing protein C</fullName>
    </recommendedName>
</protein>
<dbReference type="Pfam" id="PF00612">
    <property type="entry name" value="IQ"/>
    <property type="match status" value="1"/>
</dbReference>
<sequence length="246" mass="27749">KMAADEFPEGVCILQAYVRGFLVRKKFQRLRQEYEGIVKEIEEGLDLLEWDGKVLLRPKFKNQNAKVKGVNGVTKRKTSETLCHEGENNGICPLFEDDEPEKDYCESQTFSTTGNIPTLSEQSEVPDTPIVIHASSEHAPEKIGNVIQLLEMDKITSASGDERKDSDTTLNFTDVTSVWNSTVLEISPNVIITESLCKLQKKEMPATLEGLQKYRSSVAMELLWLQQAIASRKNYLILKQRLGTPE</sequence>
<dbReference type="OMA" id="AMEMLWL"/>
<dbReference type="OrthoDB" id="6161953at2759"/>
<accession>A0A401PAG2</accession>
<dbReference type="PROSITE" id="PS50096">
    <property type="entry name" value="IQ"/>
    <property type="match status" value="1"/>
</dbReference>
<evidence type="ECO:0000313" key="2">
    <source>
        <dbReference type="Proteomes" id="UP000288216"/>
    </source>
</evidence>
<dbReference type="InterPro" id="IPR000048">
    <property type="entry name" value="IQ_motif_EF-hand-BS"/>
</dbReference>
<dbReference type="AlphaFoldDB" id="A0A401PAG2"/>
<dbReference type="PANTHER" id="PTHR16049:SF8">
    <property type="entry name" value="IQ DOMAIN-CONTAINING PROTEIN C"/>
    <property type="match status" value="1"/>
</dbReference>
<dbReference type="STRING" id="75743.A0A401PAG2"/>
<dbReference type="Proteomes" id="UP000288216">
    <property type="component" value="Unassembled WGS sequence"/>
</dbReference>
<evidence type="ECO:0008006" key="3">
    <source>
        <dbReference type="Google" id="ProtNLM"/>
    </source>
</evidence>
<dbReference type="InterPro" id="IPR042506">
    <property type="entry name" value="IQCC"/>
</dbReference>
<keyword evidence="2" id="KW-1185">Reference proteome</keyword>
<comment type="caution">
    <text evidence="1">The sequence shown here is derived from an EMBL/GenBank/DDBJ whole genome shotgun (WGS) entry which is preliminary data.</text>
</comment>
<name>A0A401PAG2_SCYTO</name>
<dbReference type="PANTHER" id="PTHR16049">
    <property type="entry name" value="IQ DOMAIN-CONTAINING PROTEIN C"/>
    <property type="match status" value="1"/>
</dbReference>
<evidence type="ECO:0000313" key="1">
    <source>
        <dbReference type="EMBL" id="GCB70063.1"/>
    </source>
</evidence>
<dbReference type="EMBL" id="BFAA01006083">
    <property type="protein sequence ID" value="GCB70063.1"/>
    <property type="molecule type" value="Genomic_DNA"/>
</dbReference>